<feature type="domain" description="AB hydrolase-1" evidence="1">
    <location>
        <begin position="29"/>
        <end position="125"/>
    </location>
</feature>
<sequence length="286" mass="31723">MSSPQSTKLTPQSIHHNIWFTTAGTSSKPTLLLLHGIFNSHREFHQVSRCLEEDFFIILVDLPGHSRSRSPHINHYDIPKIASELATLVQDISPTKKAHIAGVSYGGFIGLELARSHPEVVESLFESGGAPFGFQQRGLVCQPFKVFLMMKVSMLLPDWLYYFMQGLAGVPKDSVLRRESKKNCTLSLVKTGFGSCLNMTMTKMEEIKGVRVLAIAGGKQDNVDMTQQLGRALQMSSGCKDKARSKAVVVQKAIHGWDDQFPDLFASGIKAWVTGSDLPIEFEELE</sequence>
<dbReference type="InterPro" id="IPR050266">
    <property type="entry name" value="AB_hydrolase_sf"/>
</dbReference>
<comment type="caution">
    <text evidence="2">The sequence shown here is derived from an EMBL/GenBank/DDBJ whole genome shotgun (WGS) entry which is preliminary data.</text>
</comment>
<keyword evidence="2" id="KW-0378">Hydrolase</keyword>
<reference evidence="2" key="1">
    <citation type="journal article" date="2021" name="Nat. Commun.">
        <title>Genetic determinants of endophytism in the Arabidopsis root mycobiome.</title>
        <authorList>
            <person name="Mesny F."/>
            <person name="Miyauchi S."/>
            <person name="Thiergart T."/>
            <person name="Pickel B."/>
            <person name="Atanasova L."/>
            <person name="Karlsson M."/>
            <person name="Huettel B."/>
            <person name="Barry K.W."/>
            <person name="Haridas S."/>
            <person name="Chen C."/>
            <person name="Bauer D."/>
            <person name="Andreopoulos W."/>
            <person name="Pangilinan J."/>
            <person name="LaButti K."/>
            <person name="Riley R."/>
            <person name="Lipzen A."/>
            <person name="Clum A."/>
            <person name="Drula E."/>
            <person name="Henrissat B."/>
            <person name="Kohler A."/>
            <person name="Grigoriev I.V."/>
            <person name="Martin F.M."/>
            <person name="Hacquard S."/>
        </authorList>
    </citation>
    <scope>NUCLEOTIDE SEQUENCE</scope>
    <source>
        <strain evidence="2">MPI-SDFR-AT-0120</strain>
    </source>
</reference>
<dbReference type="Pfam" id="PF00561">
    <property type="entry name" value="Abhydrolase_1"/>
    <property type="match status" value="1"/>
</dbReference>
<dbReference type="Gene3D" id="3.40.50.1820">
    <property type="entry name" value="alpha/beta hydrolase"/>
    <property type="match status" value="1"/>
</dbReference>
<dbReference type="SUPFAM" id="SSF53474">
    <property type="entry name" value="alpha/beta-Hydrolases"/>
    <property type="match status" value="1"/>
</dbReference>
<gene>
    <name evidence="2" type="ORF">FB567DRAFT_259888</name>
</gene>
<evidence type="ECO:0000259" key="1">
    <source>
        <dbReference type="Pfam" id="PF00561"/>
    </source>
</evidence>
<dbReference type="Proteomes" id="UP000813461">
    <property type="component" value="Unassembled WGS sequence"/>
</dbReference>
<dbReference type="GO" id="GO:0016787">
    <property type="term" value="F:hydrolase activity"/>
    <property type="evidence" value="ECO:0007669"/>
    <property type="project" value="UniProtKB-KW"/>
</dbReference>
<organism evidence="2 3">
    <name type="scientific">Paraphoma chrysanthemicola</name>
    <dbReference type="NCBI Taxonomy" id="798071"/>
    <lineage>
        <taxon>Eukaryota</taxon>
        <taxon>Fungi</taxon>
        <taxon>Dikarya</taxon>
        <taxon>Ascomycota</taxon>
        <taxon>Pezizomycotina</taxon>
        <taxon>Dothideomycetes</taxon>
        <taxon>Pleosporomycetidae</taxon>
        <taxon>Pleosporales</taxon>
        <taxon>Pleosporineae</taxon>
        <taxon>Phaeosphaeriaceae</taxon>
        <taxon>Paraphoma</taxon>
    </lineage>
</organism>
<keyword evidence="3" id="KW-1185">Reference proteome</keyword>
<dbReference type="EMBL" id="JAGMVJ010000036">
    <property type="protein sequence ID" value="KAH7067118.1"/>
    <property type="molecule type" value="Genomic_DNA"/>
</dbReference>
<dbReference type="GO" id="GO:0016020">
    <property type="term" value="C:membrane"/>
    <property type="evidence" value="ECO:0007669"/>
    <property type="project" value="TreeGrafter"/>
</dbReference>
<accession>A0A8K0QRW7</accession>
<name>A0A8K0QRW7_9PLEO</name>
<dbReference type="OrthoDB" id="8119704at2759"/>
<proteinExistence type="predicted"/>
<protein>
    <submittedName>
        <fullName evidence="2">Alpha/Beta hydrolase protein</fullName>
    </submittedName>
</protein>
<evidence type="ECO:0000313" key="3">
    <source>
        <dbReference type="Proteomes" id="UP000813461"/>
    </source>
</evidence>
<dbReference type="PANTHER" id="PTHR43798">
    <property type="entry name" value="MONOACYLGLYCEROL LIPASE"/>
    <property type="match status" value="1"/>
</dbReference>
<dbReference type="InterPro" id="IPR000073">
    <property type="entry name" value="AB_hydrolase_1"/>
</dbReference>
<dbReference type="InterPro" id="IPR029058">
    <property type="entry name" value="AB_hydrolase_fold"/>
</dbReference>
<dbReference type="AlphaFoldDB" id="A0A8K0QRW7"/>
<evidence type="ECO:0000313" key="2">
    <source>
        <dbReference type="EMBL" id="KAH7067118.1"/>
    </source>
</evidence>
<dbReference type="PANTHER" id="PTHR43798:SF33">
    <property type="entry name" value="HYDROLASE, PUTATIVE (AFU_ORTHOLOGUE AFUA_2G14860)-RELATED"/>
    <property type="match status" value="1"/>
</dbReference>